<dbReference type="InterPro" id="IPR050490">
    <property type="entry name" value="Bact_solute-bd_prot1"/>
</dbReference>
<dbReference type="STRING" id="1754190.A0A1Y2ADS4"/>
<feature type="transmembrane region" description="Helical" evidence="5">
    <location>
        <begin position="402"/>
        <end position="423"/>
    </location>
</feature>
<gene>
    <name evidence="6" type="ORF">LY90DRAFT_676604</name>
</gene>
<keyword evidence="3" id="KW-0732">Signal</keyword>
<keyword evidence="5" id="KW-0472">Membrane</keyword>
<evidence type="ECO:0000256" key="1">
    <source>
        <dbReference type="ARBA" id="ARBA00008520"/>
    </source>
</evidence>
<name>A0A1Y2ADS4_9FUNG</name>
<dbReference type="Pfam" id="PF13416">
    <property type="entry name" value="SBP_bac_8"/>
    <property type="match status" value="1"/>
</dbReference>
<evidence type="ECO:0000256" key="2">
    <source>
        <dbReference type="ARBA" id="ARBA00022448"/>
    </source>
</evidence>
<keyword evidence="5" id="KW-1133">Transmembrane helix</keyword>
<keyword evidence="2" id="KW-0813">Transport</keyword>
<dbReference type="InterPro" id="IPR006059">
    <property type="entry name" value="SBP"/>
</dbReference>
<accession>A0A1Y2ADS4</accession>
<feature type="compositionally biased region" description="Low complexity" evidence="4">
    <location>
        <begin position="668"/>
        <end position="679"/>
    </location>
</feature>
<dbReference type="EMBL" id="MCOG01000281">
    <property type="protein sequence ID" value="ORY20718.1"/>
    <property type="molecule type" value="Genomic_DNA"/>
</dbReference>
<reference evidence="6 7" key="1">
    <citation type="submission" date="2016-08" db="EMBL/GenBank/DDBJ databases">
        <title>A Parts List for Fungal Cellulosomes Revealed by Comparative Genomics.</title>
        <authorList>
            <consortium name="DOE Joint Genome Institute"/>
            <person name="Haitjema C.H."/>
            <person name="Gilmore S.P."/>
            <person name="Henske J.K."/>
            <person name="Solomon K.V."/>
            <person name="De Groot R."/>
            <person name="Kuo A."/>
            <person name="Mondo S.J."/>
            <person name="Salamov A.A."/>
            <person name="Labutti K."/>
            <person name="Zhao Z."/>
            <person name="Chiniquy J."/>
            <person name="Barry K."/>
            <person name="Brewer H.M."/>
            <person name="Purvine S.O."/>
            <person name="Wright A.T."/>
            <person name="Boxma B."/>
            <person name="Van Alen T."/>
            <person name="Hackstein J.H."/>
            <person name="Baker S.E."/>
            <person name="Grigoriev I.V."/>
            <person name="O'Malley M.A."/>
        </authorList>
    </citation>
    <scope>NUCLEOTIDE SEQUENCE [LARGE SCALE GENOMIC DNA]</scope>
    <source>
        <strain evidence="6 7">G1</strain>
    </source>
</reference>
<dbReference type="Proteomes" id="UP000193920">
    <property type="component" value="Unassembled WGS sequence"/>
</dbReference>
<feature type="transmembrane region" description="Helical" evidence="5">
    <location>
        <begin position="468"/>
        <end position="493"/>
    </location>
</feature>
<evidence type="ECO:0000256" key="3">
    <source>
        <dbReference type="ARBA" id="ARBA00022729"/>
    </source>
</evidence>
<feature type="region of interest" description="Disordered" evidence="4">
    <location>
        <begin position="667"/>
        <end position="686"/>
    </location>
</feature>
<keyword evidence="5" id="KW-0812">Transmembrane</keyword>
<evidence type="ECO:0000256" key="4">
    <source>
        <dbReference type="SAM" id="MobiDB-lite"/>
    </source>
</evidence>
<feature type="transmembrane region" description="Helical" evidence="5">
    <location>
        <begin position="623"/>
        <end position="647"/>
    </location>
</feature>
<evidence type="ECO:0000313" key="6">
    <source>
        <dbReference type="EMBL" id="ORY20718.1"/>
    </source>
</evidence>
<evidence type="ECO:0000256" key="5">
    <source>
        <dbReference type="SAM" id="Phobius"/>
    </source>
</evidence>
<protein>
    <submittedName>
        <fullName evidence="6">Periplasmic binding protein-like II</fullName>
    </submittedName>
</protein>
<comment type="caution">
    <text evidence="6">The sequence shown here is derived from an EMBL/GenBank/DDBJ whole genome shotgun (WGS) entry which is preliminary data.</text>
</comment>
<comment type="similarity">
    <text evidence="1">Belongs to the bacterial solute-binding protein 1 family.</text>
</comment>
<dbReference type="OrthoDB" id="5574009at2759"/>
<dbReference type="PANTHER" id="PTHR43649">
    <property type="entry name" value="ARABINOSE-BINDING PROTEIN-RELATED"/>
    <property type="match status" value="1"/>
</dbReference>
<evidence type="ECO:0000313" key="7">
    <source>
        <dbReference type="Proteomes" id="UP000193920"/>
    </source>
</evidence>
<proteinExistence type="inferred from homology"/>
<organism evidence="6 7">
    <name type="scientific">Neocallimastix californiae</name>
    <dbReference type="NCBI Taxonomy" id="1754190"/>
    <lineage>
        <taxon>Eukaryota</taxon>
        <taxon>Fungi</taxon>
        <taxon>Fungi incertae sedis</taxon>
        <taxon>Chytridiomycota</taxon>
        <taxon>Chytridiomycota incertae sedis</taxon>
        <taxon>Neocallimastigomycetes</taxon>
        <taxon>Neocallimastigales</taxon>
        <taxon>Neocallimastigaceae</taxon>
        <taxon>Neocallimastix</taxon>
    </lineage>
</organism>
<keyword evidence="7" id="KW-1185">Reference proteome</keyword>
<feature type="transmembrane region" description="Helical" evidence="5">
    <location>
        <begin position="586"/>
        <end position="611"/>
    </location>
</feature>
<dbReference type="PANTHER" id="PTHR43649:SF34">
    <property type="entry name" value="ABC TRANSPORTER PERIPLASMIC-BINDING PROTEIN YCJN-RELATED"/>
    <property type="match status" value="1"/>
</dbReference>
<dbReference type="Gene3D" id="3.40.190.10">
    <property type="entry name" value="Periplasmic binding protein-like II"/>
    <property type="match status" value="1"/>
</dbReference>
<feature type="transmembrane region" description="Helical" evidence="5">
    <location>
        <begin position="435"/>
        <end position="456"/>
    </location>
</feature>
<feature type="transmembrane region" description="Helical" evidence="5">
    <location>
        <begin position="555"/>
        <end position="580"/>
    </location>
</feature>
<dbReference type="SUPFAM" id="SSF53850">
    <property type="entry name" value="Periplasmic binding protein-like II"/>
    <property type="match status" value="1"/>
</dbReference>
<dbReference type="AlphaFoldDB" id="A0A1Y2ADS4"/>
<sequence>MMSYSYFSYNDLFQIIENDFNNYSHRNNLNVTLKMEFFSEKNSTRNRNDHSSTIDSLLSRKSTKYDIYIFDPIYLKKLSSHFLDLKQHLPEEYIDSYSLKDIWKICVYEDKWVGLPLFIKFMVLYSNTNYLKKYNEDIPTTWDKLLEVGENIVKQERNNNNNMNFYGYNGLFPTSIESITSSMCSIYQYIYSNRDNVTSSFPKLESQLAIDALNKMKEIKNKISSDEVFKLNEDQTVALMREGKNILFTVFWDSVLPSDFDIYKKSILPGRMDGISGSCLGGYNIGISNYINEDHKRGSIEVIKFIFSKEFQKEIIIKKFHQYTGIIDLYKDEEICSILKCDILNSLQLIERPITIKNYETFEIKFINYFYDFLYGSKSAKEALQSIEDITKIYYMDLKDEFSYIIFIVINVIFVLIVFSLVVKFIPKFSKYYQWLNFGTSTNYIITSFVTIYSMLAKFGEPTEFKCHAFLLMILTGYALVYTPTIFSLITYYPKSNRYFKWIKTHENLYICQYYIIEGFFFILAKIHPSYKIVEVPVENSKSFYQCRIDFSNKFGIVILSVEILFHLFLYVNIIRFLYIELNNELYYLFAKVMSYIFVFDSIGMLIVLIIRVIDIKDYYIECIYPFVIIGVFVLKHIYLLFIRVLLEKPNLNQEDEDIIKQIRRMTKSPSKNNNRSNSTVKQNSS</sequence>